<keyword evidence="2" id="KW-1185">Reference proteome</keyword>
<proteinExistence type="predicted"/>
<dbReference type="EMBL" id="APAU02000076">
    <property type="protein sequence ID" value="EUB57722.1"/>
    <property type="molecule type" value="Genomic_DNA"/>
</dbReference>
<reference evidence="1 2" key="1">
    <citation type="journal article" date="2013" name="Nat. Genet.">
        <title>The genome of the hydatid tapeworm Echinococcus granulosus.</title>
        <authorList>
            <person name="Zheng H."/>
            <person name="Zhang W."/>
            <person name="Zhang L."/>
            <person name="Zhang Z."/>
            <person name="Li J."/>
            <person name="Lu G."/>
            <person name="Zhu Y."/>
            <person name="Wang Y."/>
            <person name="Huang Y."/>
            <person name="Liu J."/>
            <person name="Kang H."/>
            <person name="Chen J."/>
            <person name="Wang L."/>
            <person name="Chen A."/>
            <person name="Yu S."/>
            <person name="Gao Z."/>
            <person name="Jin L."/>
            <person name="Gu W."/>
            <person name="Wang Z."/>
            <person name="Zhao L."/>
            <person name="Shi B."/>
            <person name="Wen H."/>
            <person name="Lin R."/>
            <person name="Jones M.K."/>
            <person name="Brejova B."/>
            <person name="Vinar T."/>
            <person name="Zhao G."/>
            <person name="McManus D.P."/>
            <person name="Chen Z."/>
            <person name="Zhou Y."/>
            <person name="Wang S."/>
        </authorList>
    </citation>
    <scope>NUCLEOTIDE SEQUENCE [LARGE SCALE GENOMIC DNA]</scope>
</reference>
<dbReference type="KEGG" id="egl:EGR_07382"/>
<evidence type="ECO:0000313" key="1">
    <source>
        <dbReference type="EMBL" id="EUB57722.1"/>
    </source>
</evidence>
<dbReference type="Proteomes" id="UP000019149">
    <property type="component" value="Unassembled WGS sequence"/>
</dbReference>
<accession>W6UI03</accession>
<dbReference type="CTD" id="36343097"/>
<organism evidence="1 2">
    <name type="scientific">Echinococcus granulosus</name>
    <name type="common">Hydatid tapeworm</name>
    <dbReference type="NCBI Taxonomy" id="6210"/>
    <lineage>
        <taxon>Eukaryota</taxon>
        <taxon>Metazoa</taxon>
        <taxon>Spiralia</taxon>
        <taxon>Lophotrochozoa</taxon>
        <taxon>Platyhelminthes</taxon>
        <taxon>Cestoda</taxon>
        <taxon>Eucestoda</taxon>
        <taxon>Cyclophyllidea</taxon>
        <taxon>Taeniidae</taxon>
        <taxon>Echinococcus</taxon>
        <taxon>Echinococcus granulosus group</taxon>
    </lineage>
</organism>
<evidence type="ECO:0000313" key="2">
    <source>
        <dbReference type="Proteomes" id="UP000019149"/>
    </source>
</evidence>
<dbReference type="AlphaFoldDB" id="W6UI03"/>
<sequence>MGMYYLGQFVTLGPPRSLSGYVSVGDLASGVPYARLNVYRSKLGTTTADVDELPQ</sequence>
<name>W6UI03_ECHGR</name>
<comment type="caution">
    <text evidence="1">The sequence shown here is derived from an EMBL/GenBank/DDBJ whole genome shotgun (WGS) entry which is preliminary data.</text>
</comment>
<dbReference type="RefSeq" id="XP_024348918.1">
    <property type="nucleotide sequence ID" value="XM_024496631.1"/>
</dbReference>
<protein>
    <submittedName>
        <fullName evidence="1">Uncharacterized protein</fullName>
    </submittedName>
</protein>
<gene>
    <name evidence="1" type="ORF">EGR_07382</name>
</gene>
<dbReference type="GeneID" id="36343097"/>